<proteinExistence type="predicted"/>
<comment type="caution">
    <text evidence="2">The sequence shown here is derived from an EMBL/GenBank/DDBJ whole genome shotgun (WGS) entry which is preliminary data.</text>
</comment>
<dbReference type="InterPro" id="IPR051141">
    <property type="entry name" value="UPF0339_domain"/>
</dbReference>
<dbReference type="InterPro" id="IPR036913">
    <property type="entry name" value="YegP-like_sf"/>
</dbReference>
<dbReference type="AlphaFoldDB" id="A0A6B2KRK3"/>
<dbReference type="Proteomes" id="UP000482578">
    <property type="component" value="Unassembled WGS sequence"/>
</dbReference>
<evidence type="ECO:0000259" key="1">
    <source>
        <dbReference type="Pfam" id="PF07411"/>
    </source>
</evidence>
<reference evidence="2 3" key="1">
    <citation type="submission" date="2020-02" db="EMBL/GenBank/DDBJ databases">
        <authorList>
            <person name="Yang Z."/>
        </authorList>
    </citation>
    <scope>NUCLEOTIDE SEQUENCE [LARGE SCALE GENOMIC DNA]</scope>
    <source>
        <strain evidence="2 3">HX-7-9</strain>
    </source>
</reference>
<dbReference type="InterPro" id="IPR010879">
    <property type="entry name" value="DUF1508"/>
</dbReference>
<feature type="domain" description="DUF1508" evidence="1">
    <location>
        <begin position="62"/>
        <end position="108"/>
    </location>
</feature>
<dbReference type="Gene3D" id="2.30.29.80">
    <property type="match status" value="1"/>
</dbReference>
<name>A0A6B2KRK3_9NEIS</name>
<evidence type="ECO:0000313" key="2">
    <source>
        <dbReference type="EMBL" id="NDV12557.1"/>
    </source>
</evidence>
<dbReference type="Pfam" id="PF07411">
    <property type="entry name" value="DUF1508"/>
    <property type="match status" value="2"/>
</dbReference>
<dbReference type="PANTHER" id="PTHR40606">
    <property type="match status" value="1"/>
</dbReference>
<accession>A0A6B2KRK3</accession>
<organism evidence="2 3">
    <name type="scientific">Crenobacter caeni</name>
    <dbReference type="NCBI Taxonomy" id="2705474"/>
    <lineage>
        <taxon>Bacteria</taxon>
        <taxon>Pseudomonadati</taxon>
        <taxon>Pseudomonadota</taxon>
        <taxon>Betaproteobacteria</taxon>
        <taxon>Neisseriales</taxon>
        <taxon>Neisseriaceae</taxon>
        <taxon>Crenobacter</taxon>
    </lineage>
</organism>
<gene>
    <name evidence="2" type="ORF">GZH52_07065</name>
</gene>
<protein>
    <submittedName>
        <fullName evidence="2">YegP family protein</fullName>
    </submittedName>
</protein>
<keyword evidence="3" id="KW-1185">Reference proteome</keyword>
<sequence length="112" mass="12235">MSGKFEISASSNGKFLFNLKARNGQVILTSQLFDSVHHAVEAAQSLQQDRKLSDRIHRKVSTAGEPYFSIHGDGDKVIARSQMYSSSTAMEKGIDSVLEHAPQALLVDTTAK</sequence>
<feature type="domain" description="DUF1508" evidence="1">
    <location>
        <begin position="11"/>
        <end position="47"/>
    </location>
</feature>
<dbReference type="EMBL" id="JAAGAA010000005">
    <property type="protein sequence ID" value="NDV12557.1"/>
    <property type="molecule type" value="Genomic_DNA"/>
</dbReference>
<dbReference type="SUPFAM" id="SSF160113">
    <property type="entry name" value="YegP-like"/>
    <property type="match status" value="2"/>
</dbReference>
<dbReference type="RefSeq" id="WP_163315783.1">
    <property type="nucleotide sequence ID" value="NZ_JAAGAA010000005.1"/>
</dbReference>
<dbReference type="PANTHER" id="PTHR40606:SF1">
    <property type="entry name" value="UPF0339 PROTEIN YEGP"/>
    <property type="match status" value="1"/>
</dbReference>
<evidence type="ECO:0000313" key="3">
    <source>
        <dbReference type="Proteomes" id="UP000482578"/>
    </source>
</evidence>